<feature type="transmembrane region" description="Helical" evidence="1">
    <location>
        <begin position="226"/>
        <end position="247"/>
    </location>
</feature>
<reference evidence="2" key="1">
    <citation type="submission" date="2022-07" db="EMBL/GenBank/DDBJ databases">
        <title>Genome analysis of Parmales, a sister group of diatoms, reveals the evolutionary specialization of diatoms from phago-mixotrophs to photoautotrophs.</title>
        <authorList>
            <person name="Ban H."/>
            <person name="Sato S."/>
            <person name="Yoshikawa S."/>
            <person name="Kazumasa Y."/>
            <person name="Nakamura Y."/>
            <person name="Ichinomiya M."/>
            <person name="Saitoh K."/>
            <person name="Sato N."/>
            <person name="Blanc-Mathieu R."/>
            <person name="Endo H."/>
            <person name="Kuwata A."/>
            <person name="Ogata H."/>
        </authorList>
    </citation>
    <scope>NUCLEOTIDE SEQUENCE</scope>
</reference>
<keyword evidence="1" id="KW-1133">Transmembrane helix</keyword>
<sequence>MATGIWNRRVREYLGYLICFGLIFGSLMVLVYLNEQRINPTYAGYAVAFANSFLKVFCEFWVKSIERPLTYSDQQFSLMTKLTAARVFNTAILLLFTCDRSAVNDQYLYLNTEFVAKVQSTIQADITLSLARVFDGPRIAKRILAKITKPATQSQLNKFYEPTKWNLAERYSDSIKTLFTCLFYVSVLPTGLGYATVAFAIAYCSDKYCIMRTWERPPEFDYKMSVTARYILEWTLCAHLGITWYLYRKWPFVEIETEMEKVYTPDQAILVFIYGFATLGTAAFFGAKQFGNVLTALVTDAIGEQRCEKSCIVRWCTCLKPPEQKFHIERYSQLAGYGLASYNPHPENETAADFESFHVINNIGERAESGIREKVLAPRIVAFMPKSEPSEFSTVNKKVDIVEDQKFTVVKEAGGGKYKADSAEVPSGAAGGEVELLALSTTSAEAAI</sequence>
<dbReference type="AlphaFoldDB" id="A0A9W6ZPD7"/>
<evidence type="ECO:0000313" key="3">
    <source>
        <dbReference type="Proteomes" id="UP001165082"/>
    </source>
</evidence>
<keyword evidence="1" id="KW-0472">Membrane</keyword>
<feature type="transmembrane region" description="Helical" evidence="1">
    <location>
        <begin position="267"/>
        <end position="287"/>
    </location>
</feature>
<name>A0A9W6ZPD7_9STRA</name>
<feature type="transmembrane region" description="Helical" evidence="1">
    <location>
        <begin position="182"/>
        <end position="205"/>
    </location>
</feature>
<dbReference type="Proteomes" id="UP001165082">
    <property type="component" value="Unassembled WGS sequence"/>
</dbReference>
<evidence type="ECO:0000313" key="2">
    <source>
        <dbReference type="EMBL" id="GMH54713.1"/>
    </source>
</evidence>
<gene>
    <name evidence="2" type="ORF">TrRE_jg969</name>
</gene>
<organism evidence="2 3">
    <name type="scientific">Triparma retinervis</name>
    <dbReference type="NCBI Taxonomy" id="2557542"/>
    <lineage>
        <taxon>Eukaryota</taxon>
        <taxon>Sar</taxon>
        <taxon>Stramenopiles</taxon>
        <taxon>Ochrophyta</taxon>
        <taxon>Bolidophyceae</taxon>
        <taxon>Parmales</taxon>
        <taxon>Triparmaceae</taxon>
        <taxon>Triparma</taxon>
    </lineage>
</organism>
<accession>A0A9W6ZPD7</accession>
<keyword evidence="3" id="KW-1185">Reference proteome</keyword>
<evidence type="ECO:0000256" key="1">
    <source>
        <dbReference type="SAM" id="Phobius"/>
    </source>
</evidence>
<dbReference type="OrthoDB" id="431034at2759"/>
<protein>
    <submittedName>
        <fullName evidence="2">Uncharacterized protein</fullName>
    </submittedName>
</protein>
<dbReference type="EMBL" id="BRXZ01004752">
    <property type="protein sequence ID" value="GMH54713.1"/>
    <property type="molecule type" value="Genomic_DNA"/>
</dbReference>
<keyword evidence="1" id="KW-0812">Transmembrane</keyword>
<feature type="transmembrane region" description="Helical" evidence="1">
    <location>
        <begin position="13"/>
        <end position="33"/>
    </location>
</feature>
<feature type="transmembrane region" description="Helical" evidence="1">
    <location>
        <begin position="42"/>
        <end position="62"/>
    </location>
</feature>
<proteinExistence type="predicted"/>
<comment type="caution">
    <text evidence="2">The sequence shown here is derived from an EMBL/GenBank/DDBJ whole genome shotgun (WGS) entry which is preliminary data.</text>
</comment>